<evidence type="ECO:0000313" key="1">
    <source>
        <dbReference type="EMBL" id="MFB6392567.1"/>
    </source>
</evidence>
<protein>
    <submittedName>
        <fullName evidence="1">GIY-YIG nuclease family protein</fullName>
    </submittedName>
</protein>
<organism evidence="1 2">
    <name type="scientific">Polymorphospora lycopeni</name>
    <dbReference type="NCBI Taxonomy" id="3140240"/>
    <lineage>
        <taxon>Bacteria</taxon>
        <taxon>Bacillati</taxon>
        <taxon>Actinomycetota</taxon>
        <taxon>Actinomycetes</taxon>
        <taxon>Micromonosporales</taxon>
        <taxon>Micromonosporaceae</taxon>
        <taxon>Polymorphospora</taxon>
    </lineage>
</organism>
<comment type="caution">
    <text evidence="1">The sequence shown here is derived from an EMBL/GenBank/DDBJ whole genome shotgun (WGS) entry which is preliminary data.</text>
</comment>
<reference evidence="1 2" key="1">
    <citation type="submission" date="2024-04" db="EMBL/GenBank/DDBJ databases">
        <title>Polymorphospora sp. isolated from Baiyangdian Lake in Xiong'an New Area.</title>
        <authorList>
            <person name="Zhang X."/>
            <person name="Liu J."/>
        </authorList>
    </citation>
    <scope>NUCLEOTIDE SEQUENCE [LARGE SCALE GENOMIC DNA]</scope>
    <source>
        <strain evidence="1 2">2-325</strain>
    </source>
</reference>
<sequence>MTQLDDAPAHYPFLNLGPADLGTGNNLPRFRNPERLHQEGHIYVLRFGDTTKVGYTKAVQERLTKHIRTFSTCGPLNRLWVSGPHSKPEANEQALLAFCRARGQQLPQSREAFAGLDVDEVIRFAEALQFDRYDADVHQPWLARWVADQRAYTERTGIGLSLEDFMSDDFVLIRRDVWEQTRAEAAESIGRLFGRTGDGRQIPPQRPCDIEDELIEQVARLTKQSVADVLDLSYIDLLQLIGEQRMQVEAAELRLYAINEGRDDIRFPLWLTRTEAPK</sequence>
<name>A0ABV5CKU0_9ACTN</name>
<evidence type="ECO:0000313" key="2">
    <source>
        <dbReference type="Proteomes" id="UP001582793"/>
    </source>
</evidence>
<dbReference type="Proteomes" id="UP001582793">
    <property type="component" value="Unassembled WGS sequence"/>
</dbReference>
<dbReference type="RefSeq" id="WP_375733283.1">
    <property type="nucleotide sequence ID" value="NZ_JBCGDC010000011.1"/>
</dbReference>
<gene>
    <name evidence="1" type="ORF">AAFH96_05545</name>
</gene>
<dbReference type="EMBL" id="JBCGDC010000011">
    <property type="protein sequence ID" value="MFB6392567.1"/>
    <property type="molecule type" value="Genomic_DNA"/>
</dbReference>
<keyword evidence="2" id="KW-1185">Reference proteome</keyword>
<accession>A0ABV5CKU0</accession>
<proteinExistence type="predicted"/>